<accession>A0A4Y7SJ84</accession>
<evidence type="ECO:0000313" key="1">
    <source>
        <dbReference type="EMBL" id="TEB21947.1"/>
    </source>
</evidence>
<evidence type="ECO:0000313" key="2">
    <source>
        <dbReference type="Proteomes" id="UP000298030"/>
    </source>
</evidence>
<proteinExistence type="predicted"/>
<sequence length="93" mass="10658">MDGVQFSEDMTATSYRRRPRIDRWSRPGVYSPTLVRRISFAVLSLVVVVGPPNTLVCDRPTLSSSFQPLLQPGFSFISLLLTWNMLQEVWWAI</sequence>
<dbReference type="EMBL" id="QPFP01000099">
    <property type="protein sequence ID" value="TEB21947.1"/>
    <property type="molecule type" value="Genomic_DNA"/>
</dbReference>
<comment type="caution">
    <text evidence="1">The sequence shown here is derived from an EMBL/GenBank/DDBJ whole genome shotgun (WGS) entry which is preliminary data.</text>
</comment>
<keyword evidence="2" id="KW-1185">Reference proteome</keyword>
<dbReference type="AlphaFoldDB" id="A0A4Y7SJ84"/>
<name>A0A4Y7SJ84_COPMI</name>
<gene>
    <name evidence="1" type="ORF">FA13DRAFT_1741338</name>
</gene>
<dbReference type="Proteomes" id="UP000298030">
    <property type="component" value="Unassembled WGS sequence"/>
</dbReference>
<organism evidence="1 2">
    <name type="scientific">Coprinellus micaceus</name>
    <name type="common">Glistening ink-cap mushroom</name>
    <name type="synonym">Coprinus micaceus</name>
    <dbReference type="NCBI Taxonomy" id="71717"/>
    <lineage>
        <taxon>Eukaryota</taxon>
        <taxon>Fungi</taxon>
        <taxon>Dikarya</taxon>
        <taxon>Basidiomycota</taxon>
        <taxon>Agaricomycotina</taxon>
        <taxon>Agaricomycetes</taxon>
        <taxon>Agaricomycetidae</taxon>
        <taxon>Agaricales</taxon>
        <taxon>Agaricineae</taxon>
        <taxon>Psathyrellaceae</taxon>
        <taxon>Coprinellus</taxon>
    </lineage>
</organism>
<reference evidence="1 2" key="1">
    <citation type="journal article" date="2019" name="Nat. Ecol. Evol.">
        <title>Megaphylogeny resolves global patterns of mushroom evolution.</title>
        <authorList>
            <person name="Varga T."/>
            <person name="Krizsan K."/>
            <person name="Foldi C."/>
            <person name="Dima B."/>
            <person name="Sanchez-Garcia M."/>
            <person name="Sanchez-Ramirez S."/>
            <person name="Szollosi G.J."/>
            <person name="Szarkandi J.G."/>
            <person name="Papp V."/>
            <person name="Albert L."/>
            <person name="Andreopoulos W."/>
            <person name="Angelini C."/>
            <person name="Antonin V."/>
            <person name="Barry K.W."/>
            <person name="Bougher N.L."/>
            <person name="Buchanan P."/>
            <person name="Buyck B."/>
            <person name="Bense V."/>
            <person name="Catcheside P."/>
            <person name="Chovatia M."/>
            <person name="Cooper J."/>
            <person name="Damon W."/>
            <person name="Desjardin D."/>
            <person name="Finy P."/>
            <person name="Geml J."/>
            <person name="Haridas S."/>
            <person name="Hughes K."/>
            <person name="Justo A."/>
            <person name="Karasinski D."/>
            <person name="Kautmanova I."/>
            <person name="Kiss B."/>
            <person name="Kocsube S."/>
            <person name="Kotiranta H."/>
            <person name="LaButti K.M."/>
            <person name="Lechner B.E."/>
            <person name="Liimatainen K."/>
            <person name="Lipzen A."/>
            <person name="Lukacs Z."/>
            <person name="Mihaltcheva S."/>
            <person name="Morgado L.N."/>
            <person name="Niskanen T."/>
            <person name="Noordeloos M.E."/>
            <person name="Ohm R.A."/>
            <person name="Ortiz-Santana B."/>
            <person name="Ovrebo C."/>
            <person name="Racz N."/>
            <person name="Riley R."/>
            <person name="Savchenko A."/>
            <person name="Shiryaev A."/>
            <person name="Soop K."/>
            <person name="Spirin V."/>
            <person name="Szebenyi C."/>
            <person name="Tomsovsky M."/>
            <person name="Tulloss R.E."/>
            <person name="Uehling J."/>
            <person name="Grigoriev I.V."/>
            <person name="Vagvolgyi C."/>
            <person name="Papp T."/>
            <person name="Martin F.M."/>
            <person name="Miettinen O."/>
            <person name="Hibbett D.S."/>
            <person name="Nagy L.G."/>
        </authorList>
    </citation>
    <scope>NUCLEOTIDE SEQUENCE [LARGE SCALE GENOMIC DNA]</scope>
    <source>
        <strain evidence="1 2">FP101781</strain>
    </source>
</reference>
<protein>
    <submittedName>
        <fullName evidence="1">Uncharacterized protein</fullName>
    </submittedName>
</protein>